<name>A0AB39U6D8_9BIFI</name>
<dbReference type="EMBL" id="CP129674">
    <property type="protein sequence ID" value="XDS44564.1"/>
    <property type="molecule type" value="Genomic_DNA"/>
</dbReference>
<sequence>MSGMKRYPDAMDHGSRSAKGATNRRFRGFGSLQLGSVALLLIASGLLSSSIMVPTLGNLEKSPVGALTLALVLEVMSWCALPMIAWMLVAWLRSVNGLADAQPAAARRAKLIGLILTTVVAVVSEVPYDLANSGKVWDFDSQNPACALPISLLVLVILEAIASPSNHTLSTAQTMMVRVVIVGAGLAWMWLLNVDVRLGIMQGGVLFLLYCLVFHFLARHENTMMLLATLVGLVGFMIPSLGLLAVHFRRNEQEAENSRNRLYIYLLAAYALILVVFVLARWVH</sequence>
<feature type="transmembrane region" description="Helical" evidence="2">
    <location>
        <begin position="142"/>
        <end position="163"/>
    </location>
</feature>
<feature type="region of interest" description="Disordered" evidence="1">
    <location>
        <begin position="1"/>
        <end position="20"/>
    </location>
</feature>
<protein>
    <recommendedName>
        <fullName evidence="4">ABC transporter permease</fullName>
    </recommendedName>
</protein>
<dbReference type="RefSeq" id="WP_369344140.1">
    <property type="nucleotide sequence ID" value="NZ_CP129674.1"/>
</dbReference>
<evidence type="ECO:0000313" key="3">
    <source>
        <dbReference type="EMBL" id="XDS44564.1"/>
    </source>
</evidence>
<keyword evidence="2" id="KW-1133">Transmembrane helix</keyword>
<gene>
    <name evidence="3" type="ORF">QN215_09975</name>
</gene>
<reference evidence="3" key="1">
    <citation type="submission" date="2023-07" db="EMBL/GenBank/DDBJ databases">
        <title>Bifidobacterium aquikefiriaerophilum sp. nov. and Bifidobacterium eccum sp. nov., isolated from water kefir.</title>
        <authorList>
            <person name="Breselge S."/>
            <person name="Bellassi P."/>
            <person name="Barcenilla C."/>
            <person name="Alvarez-Ordonez A."/>
            <person name="Morelli L."/>
            <person name="Cotter P.D."/>
        </authorList>
    </citation>
    <scope>NUCLEOTIDE SEQUENCE</scope>
    <source>
        <strain evidence="3">WK041_4_12</strain>
    </source>
</reference>
<evidence type="ECO:0008006" key="4">
    <source>
        <dbReference type="Google" id="ProtNLM"/>
    </source>
</evidence>
<feature type="transmembrane region" description="Helical" evidence="2">
    <location>
        <begin position="198"/>
        <end position="218"/>
    </location>
</feature>
<feature type="transmembrane region" description="Helical" evidence="2">
    <location>
        <begin position="225"/>
        <end position="248"/>
    </location>
</feature>
<dbReference type="AlphaFoldDB" id="A0AB39U6D8"/>
<feature type="transmembrane region" description="Helical" evidence="2">
    <location>
        <begin position="175"/>
        <end position="192"/>
    </location>
</feature>
<feature type="compositionally biased region" description="Basic and acidic residues" evidence="1">
    <location>
        <begin position="1"/>
        <end position="15"/>
    </location>
</feature>
<keyword evidence="2" id="KW-0472">Membrane</keyword>
<evidence type="ECO:0000256" key="2">
    <source>
        <dbReference type="SAM" id="Phobius"/>
    </source>
</evidence>
<accession>A0AB39U6D8</accession>
<feature type="transmembrane region" description="Helical" evidence="2">
    <location>
        <begin position="263"/>
        <end position="283"/>
    </location>
</feature>
<evidence type="ECO:0000256" key="1">
    <source>
        <dbReference type="SAM" id="MobiDB-lite"/>
    </source>
</evidence>
<feature type="transmembrane region" description="Helical" evidence="2">
    <location>
        <begin position="64"/>
        <end position="91"/>
    </location>
</feature>
<dbReference type="KEGG" id="baqk:QN215_09975"/>
<keyword evidence="2" id="KW-0812">Transmembrane</keyword>
<organism evidence="3">
    <name type="scientific">Bifidobacterium aquikefiricola</name>
    <dbReference type="NCBI Taxonomy" id="3059038"/>
    <lineage>
        <taxon>Bacteria</taxon>
        <taxon>Bacillati</taxon>
        <taxon>Actinomycetota</taxon>
        <taxon>Actinomycetes</taxon>
        <taxon>Bifidobacteriales</taxon>
        <taxon>Bifidobacteriaceae</taxon>
        <taxon>Bifidobacterium</taxon>
    </lineage>
</organism>
<proteinExistence type="predicted"/>
<feature type="transmembrane region" description="Helical" evidence="2">
    <location>
        <begin position="111"/>
        <end position="130"/>
    </location>
</feature>